<evidence type="ECO:0000259" key="1">
    <source>
        <dbReference type="PROSITE" id="PS51462"/>
    </source>
</evidence>
<dbReference type="KEGG" id="bsan:CHH28_07580"/>
<dbReference type="Pfam" id="PF00293">
    <property type="entry name" value="NUDIX"/>
    <property type="match status" value="1"/>
</dbReference>
<keyword evidence="3" id="KW-1185">Reference proteome</keyword>
<dbReference type="PANTHER" id="PTHR43736:SF1">
    <property type="entry name" value="DIHYDRONEOPTERIN TRIPHOSPHATE DIPHOSPHATASE"/>
    <property type="match status" value="1"/>
</dbReference>
<dbReference type="InterPro" id="IPR015797">
    <property type="entry name" value="NUDIX_hydrolase-like_dom_sf"/>
</dbReference>
<organism evidence="2 3">
    <name type="scientific">Bacterioplanes sanyensis</name>
    <dbReference type="NCBI Taxonomy" id="1249553"/>
    <lineage>
        <taxon>Bacteria</taxon>
        <taxon>Pseudomonadati</taxon>
        <taxon>Pseudomonadota</taxon>
        <taxon>Gammaproteobacteria</taxon>
        <taxon>Oceanospirillales</taxon>
        <taxon>Oceanospirillaceae</taxon>
        <taxon>Bacterioplanes</taxon>
    </lineage>
</organism>
<dbReference type="OrthoDB" id="542521at2"/>
<dbReference type="PANTHER" id="PTHR43736">
    <property type="entry name" value="ADP-RIBOSE PYROPHOSPHATASE"/>
    <property type="match status" value="1"/>
</dbReference>
<dbReference type="Proteomes" id="UP000202440">
    <property type="component" value="Chromosome"/>
</dbReference>
<dbReference type="EMBL" id="CP022530">
    <property type="protein sequence ID" value="ASP38543.1"/>
    <property type="molecule type" value="Genomic_DNA"/>
</dbReference>
<evidence type="ECO:0000313" key="3">
    <source>
        <dbReference type="Proteomes" id="UP000202440"/>
    </source>
</evidence>
<dbReference type="RefSeq" id="WP_094059733.1">
    <property type="nucleotide sequence ID" value="NZ_CP022530.1"/>
</dbReference>
<dbReference type="InterPro" id="IPR000086">
    <property type="entry name" value="NUDIX_hydrolase_dom"/>
</dbReference>
<gene>
    <name evidence="2" type="ORF">CHH28_07580</name>
</gene>
<dbReference type="SUPFAM" id="SSF55811">
    <property type="entry name" value="Nudix"/>
    <property type="match status" value="1"/>
</dbReference>
<accession>A0A222FJY3</accession>
<feature type="domain" description="Nudix hydrolase" evidence="1">
    <location>
        <begin position="13"/>
        <end position="150"/>
    </location>
</feature>
<dbReference type="GO" id="GO:0003824">
    <property type="term" value="F:catalytic activity"/>
    <property type="evidence" value="ECO:0007669"/>
    <property type="project" value="UniProtKB-ARBA"/>
</dbReference>
<proteinExistence type="predicted"/>
<protein>
    <recommendedName>
        <fullName evidence="1">Nudix hydrolase domain-containing protein</fullName>
    </recommendedName>
</protein>
<reference evidence="2 3" key="1">
    <citation type="submission" date="2017-07" db="EMBL/GenBank/DDBJ databases">
        <title>Annotated genome sequence of Bacterioplanes sanyensis isolated from Red Sea.</title>
        <authorList>
            <person name="Rehman Z.U."/>
        </authorList>
    </citation>
    <scope>NUCLEOTIDE SEQUENCE [LARGE SCALE GENOMIC DNA]</scope>
    <source>
        <strain evidence="2 3">NV9</strain>
    </source>
</reference>
<evidence type="ECO:0000313" key="2">
    <source>
        <dbReference type="EMBL" id="ASP38543.1"/>
    </source>
</evidence>
<dbReference type="PROSITE" id="PS51462">
    <property type="entry name" value="NUDIX"/>
    <property type="match status" value="1"/>
</dbReference>
<dbReference type="AlphaFoldDB" id="A0A222FJY3"/>
<sequence length="168" mass="19372">MLSQTQVPMQIQPQIRNTVRALIRHQDRLLMIQKFSPEKGVYFGLPGGELEPNESLEQAVERECQEELSAEVQVGSMVWVADYYRKRTGSKDVYRHIVDHVFHCQLKGRYAPQNGPEPDRHQQAVMWVPEDYLNDVYLAEPYLLKRLANLSAKPRSAYVGAYQDDPNG</sequence>
<name>A0A222FJY3_9GAMM</name>
<dbReference type="Gene3D" id="3.90.79.10">
    <property type="entry name" value="Nucleoside Triphosphate Pyrophosphohydrolase"/>
    <property type="match status" value="1"/>
</dbReference>